<dbReference type="GO" id="GO:0046854">
    <property type="term" value="P:phosphatidylinositol phosphate biosynthetic process"/>
    <property type="evidence" value="ECO:0007669"/>
    <property type="project" value="TreeGrafter"/>
</dbReference>
<feature type="compositionally biased region" description="Basic and acidic residues" evidence="7">
    <location>
        <begin position="748"/>
        <end position="760"/>
    </location>
</feature>
<evidence type="ECO:0000256" key="6">
    <source>
        <dbReference type="RuleBase" id="RU363090"/>
    </source>
</evidence>
<keyword evidence="2 6" id="KW-0808">Transferase</keyword>
<comment type="caution">
    <text evidence="8">The sequence shown here is derived from an EMBL/GenBank/DDBJ whole genome shotgun (WGS) entry which is preliminary data.</text>
</comment>
<dbReference type="InterPro" id="IPR005522">
    <property type="entry name" value="IPK"/>
</dbReference>
<keyword evidence="4 6" id="KW-0418">Kinase</keyword>
<feature type="region of interest" description="Disordered" evidence="7">
    <location>
        <begin position="236"/>
        <end position="325"/>
    </location>
</feature>
<dbReference type="GO" id="GO:0005737">
    <property type="term" value="C:cytoplasm"/>
    <property type="evidence" value="ECO:0007669"/>
    <property type="project" value="TreeGrafter"/>
</dbReference>
<evidence type="ECO:0000256" key="2">
    <source>
        <dbReference type="ARBA" id="ARBA00022679"/>
    </source>
</evidence>
<protein>
    <recommendedName>
        <fullName evidence="6">Kinase</fullName>
        <ecNumber evidence="6">2.7.-.-</ecNumber>
    </recommendedName>
</protein>
<dbReference type="FunFam" id="3.30.470.160:FF:000001">
    <property type="entry name" value="Kinase"/>
    <property type="match status" value="1"/>
</dbReference>
<dbReference type="PANTHER" id="PTHR12400">
    <property type="entry name" value="INOSITOL POLYPHOSPHATE KINASE"/>
    <property type="match status" value="1"/>
</dbReference>
<gene>
    <name evidence="8" type="ORF">CUNI_LOCUS6213</name>
</gene>
<feature type="region of interest" description="Disordered" evidence="7">
    <location>
        <begin position="732"/>
        <end position="760"/>
    </location>
</feature>
<evidence type="ECO:0000313" key="8">
    <source>
        <dbReference type="EMBL" id="CAG5120655.1"/>
    </source>
</evidence>
<feature type="compositionally biased region" description="Polar residues" evidence="7">
    <location>
        <begin position="236"/>
        <end position="249"/>
    </location>
</feature>
<keyword evidence="3" id="KW-0547">Nucleotide-binding</keyword>
<dbReference type="PANTHER" id="PTHR12400:SF26">
    <property type="entry name" value="KINASE"/>
    <property type="match status" value="1"/>
</dbReference>
<dbReference type="GO" id="GO:0005634">
    <property type="term" value="C:nucleus"/>
    <property type="evidence" value="ECO:0007669"/>
    <property type="project" value="TreeGrafter"/>
</dbReference>
<proteinExistence type="inferred from homology"/>
<evidence type="ECO:0000256" key="7">
    <source>
        <dbReference type="SAM" id="MobiDB-lite"/>
    </source>
</evidence>
<keyword evidence="5" id="KW-0067">ATP-binding</keyword>
<reference evidence="8" key="1">
    <citation type="submission" date="2021-04" db="EMBL/GenBank/DDBJ databases">
        <authorList>
            <consortium name="Molecular Ecology Group"/>
        </authorList>
    </citation>
    <scope>NUCLEOTIDE SEQUENCE</scope>
</reference>
<keyword evidence="9" id="KW-1185">Reference proteome</keyword>
<dbReference type="EC" id="2.7.-.-" evidence="6"/>
<feature type="compositionally biased region" description="Basic and acidic residues" evidence="7">
    <location>
        <begin position="11"/>
        <end position="23"/>
    </location>
</feature>
<dbReference type="GO" id="GO:0032958">
    <property type="term" value="P:inositol phosphate biosynthetic process"/>
    <property type="evidence" value="ECO:0007669"/>
    <property type="project" value="InterPro"/>
</dbReference>
<dbReference type="Proteomes" id="UP000678393">
    <property type="component" value="Unassembled WGS sequence"/>
</dbReference>
<evidence type="ECO:0000256" key="3">
    <source>
        <dbReference type="ARBA" id="ARBA00022741"/>
    </source>
</evidence>
<dbReference type="GO" id="GO:0005524">
    <property type="term" value="F:ATP binding"/>
    <property type="evidence" value="ECO:0007669"/>
    <property type="project" value="UniProtKB-KW"/>
</dbReference>
<dbReference type="SUPFAM" id="SSF56104">
    <property type="entry name" value="SAICAR synthase-like"/>
    <property type="match status" value="1"/>
</dbReference>
<dbReference type="Pfam" id="PF03770">
    <property type="entry name" value="IPK"/>
    <property type="match status" value="1"/>
</dbReference>
<evidence type="ECO:0000256" key="4">
    <source>
        <dbReference type="ARBA" id="ARBA00022777"/>
    </source>
</evidence>
<evidence type="ECO:0000256" key="5">
    <source>
        <dbReference type="ARBA" id="ARBA00022840"/>
    </source>
</evidence>
<dbReference type="EMBL" id="CAJHNH020000945">
    <property type="protein sequence ID" value="CAG5120655.1"/>
    <property type="molecule type" value="Genomic_DNA"/>
</dbReference>
<evidence type="ECO:0000313" key="9">
    <source>
        <dbReference type="Proteomes" id="UP000678393"/>
    </source>
</evidence>
<dbReference type="SMR" id="A0A8S3YYD7"/>
<comment type="similarity">
    <text evidence="1 6">Belongs to the inositol phosphokinase (IPK) family.</text>
</comment>
<accession>A0A8S3YYD7</accession>
<dbReference type="AlphaFoldDB" id="A0A8S3YYD7"/>
<organism evidence="8 9">
    <name type="scientific">Candidula unifasciata</name>
    <dbReference type="NCBI Taxonomy" id="100452"/>
    <lineage>
        <taxon>Eukaryota</taxon>
        <taxon>Metazoa</taxon>
        <taxon>Spiralia</taxon>
        <taxon>Lophotrochozoa</taxon>
        <taxon>Mollusca</taxon>
        <taxon>Gastropoda</taxon>
        <taxon>Heterobranchia</taxon>
        <taxon>Euthyneura</taxon>
        <taxon>Panpulmonata</taxon>
        <taxon>Eupulmonata</taxon>
        <taxon>Stylommatophora</taxon>
        <taxon>Helicina</taxon>
        <taxon>Helicoidea</taxon>
        <taxon>Geomitridae</taxon>
        <taxon>Candidula</taxon>
    </lineage>
</organism>
<evidence type="ECO:0000256" key="1">
    <source>
        <dbReference type="ARBA" id="ARBA00007374"/>
    </source>
</evidence>
<sequence length="1243" mass="139625">MINQNIRNRIRIKESDKQRERSKSAHSFKNSQFYAKYLFFENARSNHFLSDKTSSTTLCNQKKELDGERSLHSVYFNSPRYGNFSSREAKASLQTINLARDSNKTGLLYSNSVWRGSAPTLNEASSDVNANATPAEIFATGVGILTPKHSCDVNSIIKQEQANPVSLATNNVKMSATSPDKPDLALSLKTTLANSLTVSRSRMSSYNTSNEEVISDLKTSVSRHDSDILHSSNLKEVTDSFSKSPNSTSDDLKHPSPSNSAHTLHTENKLHKSSKLESTSDIIHGQTIESPKYFKQQSKPAEDSGPTSERRVSTAKITLKHPHLPNQKEERRIYVIETCPKPQHKAHKASPRLNEWLKSVIKLHNEQKDRQWSYPEDETIPSEVSSLIDVAADSDNTEFKTVSSNTAHLLSLTENPGDTSQPQIQCVSIGINTDISLSKYDLHIDTHVDLEKDIGCSHFIETERDFHACGRLINKYGAVCSNTDAITKINNRIQHRHNTAKHFQTIADYAVDNMKDNRTEGNQVLESSLCRPQISIHVTDEEDPTVHDVSSLSRPTLNSTNTSFSCDNVNEKRQKVLTESSQYMYTARGPSPHYMFPCGHLTWDDAEMSNYLTSPRNSICSNSSLMSYKSSNADSAVDLGPTDDDHDFEYADFLARYQARRFSHPDRSLAFSSRPALGDTLASVSVNRSSSAEHIPFCAGTDAREDLPQVLNTHGYIQTSLQTTPLTNISNCSHELSSLTPGPYDNDQASHSEQLPKRSDTQYLDMQNTGFDYSPKDPYNMNNIFLRSGIEPLSPGNSHVDETKERQEAFQDISDSAKAEENTLFGVVGNPALLETPHQEPRKKSQFYIIPELIISDHSDANYSKINARTTPQEEGDVELQLPSRPTSSLSSEYSLFDCEESGFARSLSVSSLCSIASTCSTCSQKSESSDLGTAVKKQSSWKKIRSFILWSPFVQVFKKHKYPWIQLAGHQGNFHAGEAGSVLKKLDKREQACFQKLMTDPLKDFVPEYRGNVVQDGENYIQLEDLLCSFNHPCVMDVKMGIRTYLENELHKARLSPTLRKDMYQKMIEIDSAAPTPEEREQKAVTKARYMQWRDEMSSSVQFGFRVEGIKKSDGNSSKDFKKTRTRDDIVDVMKSFIGASEQIAEKYINRLKEMMATQETSDFFLKHEIIGSSILFVHDADENVGVWMIDFGKTQLLPPGLKIDHRSTWREGNHEDGYLFGLDNLISVLEDVHRSLVPSSV</sequence>
<dbReference type="InterPro" id="IPR038286">
    <property type="entry name" value="IPK_sf"/>
</dbReference>
<feature type="region of interest" description="Disordered" evidence="7">
    <location>
        <begin position="1"/>
        <end position="26"/>
    </location>
</feature>
<name>A0A8S3YYD7_9EUPU</name>
<dbReference type="OrthoDB" id="338650at2759"/>
<dbReference type="GO" id="GO:0000828">
    <property type="term" value="F:inositol hexakisphosphate kinase activity"/>
    <property type="evidence" value="ECO:0007669"/>
    <property type="project" value="TreeGrafter"/>
</dbReference>
<dbReference type="Gene3D" id="3.30.470.160">
    <property type="entry name" value="Inositol polyphosphate kinase"/>
    <property type="match status" value="1"/>
</dbReference>